<dbReference type="OrthoDB" id="1758276at2"/>
<proteinExistence type="predicted"/>
<evidence type="ECO:0000313" key="3">
    <source>
        <dbReference type="EMBL" id="OPJ55880.1"/>
    </source>
</evidence>
<accession>A0A1V4I7N1</accession>
<reference evidence="3 4" key="1">
    <citation type="submission" date="2017-03" db="EMBL/GenBank/DDBJ databases">
        <title>Genome sequence of Clostridium thermoalcaliphilum DSM 7309.</title>
        <authorList>
            <person name="Poehlein A."/>
            <person name="Daniel R."/>
        </authorList>
    </citation>
    <scope>NUCLEOTIDE SEQUENCE [LARGE SCALE GENOMIC DNA]</scope>
    <source>
        <strain evidence="3 4">DSM 7309</strain>
    </source>
</reference>
<dbReference type="AlphaFoldDB" id="A0A1V4I7N1"/>
<feature type="domain" description="Prophage endopeptidase tail N-terminal" evidence="2">
    <location>
        <begin position="15"/>
        <end position="88"/>
    </location>
</feature>
<dbReference type="NCBIfam" id="TIGR01665">
    <property type="entry name" value="put_anti_recept"/>
    <property type="match status" value="1"/>
</dbReference>
<dbReference type="InterPro" id="IPR044051">
    <property type="entry name" value="Prophage_tail_N"/>
</dbReference>
<dbReference type="InterPro" id="IPR007119">
    <property type="entry name" value="Phage_tail_spike_N"/>
</dbReference>
<dbReference type="STRING" id="29349.CLOTH_10580"/>
<comment type="caution">
    <text evidence="3">The sequence shown here is derived from an EMBL/GenBank/DDBJ whole genome shotgun (WGS) entry which is preliminary data.</text>
</comment>
<dbReference type="RefSeq" id="WP_079411887.1">
    <property type="nucleotide sequence ID" value="NZ_MZGW01000003.1"/>
</dbReference>
<keyword evidence="4" id="KW-1185">Reference proteome</keyword>
<evidence type="ECO:0000259" key="2">
    <source>
        <dbReference type="Pfam" id="PF18994"/>
    </source>
</evidence>
<organism evidence="3 4">
    <name type="scientific">Alkalithermobacter paradoxus</name>
    <dbReference type="NCBI Taxonomy" id="29349"/>
    <lineage>
        <taxon>Bacteria</taxon>
        <taxon>Bacillati</taxon>
        <taxon>Bacillota</taxon>
        <taxon>Clostridia</taxon>
        <taxon>Peptostreptococcales</taxon>
        <taxon>Tepidibacteraceae</taxon>
        <taxon>Alkalithermobacter</taxon>
    </lineage>
</organism>
<feature type="domain" description="Tail spike" evidence="1">
    <location>
        <begin position="139"/>
        <end position="325"/>
    </location>
</feature>
<dbReference type="Proteomes" id="UP000190140">
    <property type="component" value="Unassembled WGS sequence"/>
</dbReference>
<sequence length="634" mass="71390">MIYVYDKKTSRGNFDNNGLAVLDECLMAEINEELNGDYSLEIEYPAQSKKAQYLEELNIIKADGQLFRIYKVERTQDKISKVKVWARHIFYDLAFYFIESAKVLNANMKEALEASIPPELQGLFLFKALEENIAPFAVKEVNAVDAVFRLIEIYGGELFRDNFNIEIKESIGENNGILIKYGKNIKGMKVIEDTSELATRIYAVGANNLLLPERYIEVEGERAKLLPYPITKRVEFKECKDVESLRVRAEEYAEKAASPKVFITIDFMELSKTEEYKNYSHLTKVSVGDFVKVRNEKIAVTTDLRVIKKKTDLINPINTKIELGDPLNTIIEKLDTSKLLEEINSAISGTLSSVIIKKNSDTITISTSSYPAMIVGITAKADTNLNCNITMTGKASTDCTLTILFSLDGKYYDFKPIQKLASGDNVIGLPLPMPQVTAGEHTFMVEMKVSNGTFTIEKNNLQVSIEGRELEGGLSASIPRAEIVYTFLYNLFNIKIGTYSFNTGYSFRHYLDNNVSGVDSYSLENFNTRFNIAAISHGNPKLILNVMGIIEEFNNSKSSSYVFDADWVEFSSDYDKNKDGTYDFYNRATIKEPVLKREGGYIQDLGNGVIYAANVPDTTLYKDLIAINAYLKQG</sequence>
<dbReference type="Pfam" id="PF18994">
    <property type="entry name" value="Prophage_tailD1"/>
    <property type="match status" value="1"/>
</dbReference>
<protein>
    <submittedName>
        <fullName evidence="3">Prophage endopeptidase tail</fullName>
    </submittedName>
</protein>
<dbReference type="Pfam" id="PF06605">
    <property type="entry name" value="Prophage_tail"/>
    <property type="match status" value="1"/>
</dbReference>
<evidence type="ECO:0000313" key="4">
    <source>
        <dbReference type="Proteomes" id="UP000190140"/>
    </source>
</evidence>
<gene>
    <name evidence="3" type="ORF">CLOTH_10580</name>
</gene>
<evidence type="ECO:0000259" key="1">
    <source>
        <dbReference type="Pfam" id="PF06605"/>
    </source>
</evidence>
<dbReference type="EMBL" id="MZGW01000003">
    <property type="protein sequence ID" value="OPJ55880.1"/>
    <property type="molecule type" value="Genomic_DNA"/>
</dbReference>
<name>A0A1V4I7N1_9FIRM</name>
<dbReference type="InterPro" id="IPR010572">
    <property type="entry name" value="Tail_dom"/>
</dbReference>